<evidence type="ECO:0000256" key="2">
    <source>
        <dbReference type="ARBA" id="ARBA00023163"/>
    </source>
</evidence>
<dbReference type="CDD" id="cd12148">
    <property type="entry name" value="fungal_TF_MHR"/>
    <property type="match status" value="1"/>
</dbReference>
<dbReference type="RefSeq" id="XP_014169871.1">
    <property type="nucleotide sequence ID" value="XM_014314396.1"/>
</dbReference>
<dbReference type="PANTHER" id="PTHR47424:SF9">
    <property type="entry name" value="TAH-2"/>
    <property type="match status" value="1"/>
</dbReference>
<protein>
    <recommendedName>
        <fullName evidence="5">Xylanolytic transcriptional activator regulatory domain-containing protein</fullName>
    </recommendedName>
</protein>
<dbReference type="InterPro" id="IPR051127">
    <property type="entry name" value="Fungal_SecMet_Regulators"/>
</dbReference>
<accession>F0XQ26</accession>
<feature type="compositionally biased region" description="Polar residues" evidence="4">
    <location>
        <begin position="482"/>
        <end position="497"/>
    </location>
</feature>
<name>F0XQ26_GROCL</name>
<organism evidence="7">
    <name type="scientific">Grosmannia clavigera (strain kw1407 / UAMH 11150)</name>
    <name type="common">Blue stain fungus</name>
    <name type="synonym">Graphiocladiella clavigera</name>
    <dbReference type="NCBI Taxonomy" id="655863"/>
    <lineage>
        <taxon>Eukaryota</taxon>
        <taxon>Fungi</taxon>
        <taxon>Dikarya</taxon>
        <taxon>Ascomycota</taxon>
        <taxon>Pezizomycotina</taxon>
        <taxon>Sordariomycetes</taxon>
        <taxon>Sordariomycetidae</taxon>
        <taxon>Ophiostomatales</taxon>
        <taxon>Ophiostomataceae</taxon>
        <taxon>Leptographium</taxon>
    </lineage>
</organism>
<evidence type="ECO:0000313" key="7">
    <source>
        <dbReference type="Proteomes" id="UP000007796"/>
    </source>
</evidence>
<dbReference type="HOGENOM" id="CLU_408285_0_0_1"/>
<dbReference type="AlphaFoldDB" id="F0XQ26"/>
<gene>
    <name evidence="6" type="ORF">CMQ_7391</name>
</gene>
<feature type="compositionally biased region" description="Pro residues" evidence="4">
    <location>
        <begin position="516"/>
        <end position="525"/>
    </location>
</feature>
<evidence type="ECO:0000313" key="6">
    <source>
        <dbReference type="EMBL" id="EFX00389.1"/>
    </source>
</evidence>
<dbReference type="PANTHER" id="PTHR47424">
    <property type="entry name" value="REGULATORY PROTEIN GAL4"/>
    <property type="match status" value="1"/>
</dbReference>
<dbReference type="EMBL" id="GL629801">
    <property type="protein sequence ID" value="EFX00389.1"/>
    <property type="molecule type" value="Genomic_DNA"/>
</dbReference>
<feature type="region of interest" description="Disordered" evidence="4">
    <location>
        <begin position="479"/>
        <end position="531"/>
    </location>
</feature>
<dbReference type="GO" id="GO:0000978">
    <property type="term" value="F:RNA polymerase II cis-regulatory region sequence-specific DNA binding"/>
    <property type="evidence" value="ECO:0007669"/>
    <property type="project" value="TreeGrafter"/>
</dbReference>
<reference evidence="6 7" key="1">
    <citation type="journal article" date="2011" name="Proc. Natl. Acad. Sci. U.S.A.">
        <title>Genome and transcriptome analyses of the mountain pine beetle-fungal symbiont Grosmannia clavigera, a lodgepole pine pathogen.</title>
        <authorList>
            <person name="DiGuistini S."/>
            <person name="Wang Y."/>
            <person name="Liao N.Y."/>
            <person name="Taylor G."/>
            <person name="Tanguay P."/>
            <person name="Feau N."/>
            <person name="Henrissat B."/>
            <person name="Chan S.K."/>
            <person name="Hesse-Orce U."/>
            <person name="Alamouti S.M."/>
            <person name="Tsui C.K.M."/>
            <person name="Docking R.T."/>
            <person name="Levasseur A."/>
            <person name="Haridas S."/>
            <person name="Robertson G."/>
            <person name="Birol I."/>
            <person name="Holt R.A."/>
            <person name="Marra M.A."/>
            <person name="Hamelin R.C."/>
            <person name="Hirst M."/>
            <person name="Jones S.J.M."/>
            <person name="Bohlmann J."/>
            <person name="Breuil C."/>
        </authorList>
    </citation>
    <scope>NUCLEOTIDE SEQUENCE [LARGE SCALE GENOMIC DNA]</scope>
    <source>
        <strain evidence="7">kw1407 / UAMH 11150</strain>
    </source>
</reference>
<dbReference type="Proteomes" id="UP000007796">
    <property type="component" value="Unassembled WGS sequence"/>
</dbReference>
<dbReference type="GO" id="GO:0005634">
    <property type="term" value="C:nucleus"/>
    <property type="evidence" value="ECO:0007669"/>
    <property type="project" value="TreeGrafter"/>
</dbReference>
<evidence type="ECO:0000259" key="5">
    <source>
        <dbReference type="Pfam" id="PF04082"/>
    </source>
</evidence>
<dbReference type="GeneID" id="25980930"/>
<keyword evidence="1" id="KW-0805">Transcription regulation</keyword>
<dbReference type="InterPro" id="IPR007219">
    <property type="entry name" value="XnlR_reg_dom"/>
</dbReference>
<evidence type="ECO:0000256" key="1">
    <source>
        <dbReference type="ARBA" id="ARBA00023015"/>
    </source>
</evidence>
<dbReference type="OrthoDB" id="4064873at2759"/>
<evidence type="ECO:0000256" key="3">
    <source>
        <dbReference type="ARBA" id="ARBA00023242"/>
    </source>
</evidence>
<keyword evidence="2" id="KW-0804">Transcription</keyword>
<dbReference type="GO" id="GO:0006351">
    <property type="term" value="P:DNA-templated transcription"/>
    <property type="evidence" value="ECO:0007669"/>
    <property type="project" value="InterPro"/>
</dbReference>
<dbReference type="Pfam" id="PF04082">
    <property type="entry name" value="Fungal_trans"/>
    <property type="match status" value="1"/>
</dbReference>
<keyword evidence="7" id="KW-1185">Reference proteome</keyword>
<evidence type="ECO:0000256" key="4">
    <source>
        <dbReference type="SAM" id="MobiDB-lite"/>
    </source>
</evidence>
<keyword evidence="3" id="KW-0539">Nucleus</keyword>
<dbReference type="GO" id="GO:0000435">
    <property type="term" value="P:positive regulation of transcription from RNA polymerase II promoter by galactose"/>
    <property type="evidence" value="ECO:0007669"/>
    <property type="project" value="TreeGrafter"/>
</dbReference>
<dbReference type="STRING" id="655863.F0XQ26"/>
<feature type="domain" description="Xylanolytic transcriptional activator regulatory" evidence="5">
    <location>
        <begin position="60"/>
        <end position="180"/>
    </location>
</feature>
<dbReference type="GO" id="GO:0008270">
    <property type="term" value="F:zinc ion binding"/>
    <property type="evidence" value="ECO:0007669"/>
    <property type="project" value="InterPro"/>
</dbReference>
<proteinExistence type="predicted"/>
<dbReference type="eggNOG" id="ENOG502RYTT">
    <property type="taxonomic scope" value="Eukaryota"/>
</dbReference>
<dbReference type="InParanoid" id="F0XQ26"/>
<dbReference type="GO" id="GO:0000981">
    <property type="term" value="F:DNA-binding transcription factor activity, RNA polymerase II-specific"/>
    <property type="evidence" value="ECO:0007669"/>
    <property type="project" value="TreeGrafter"/>
</dbReference>
<sequence>MAEADTNSATVDSTLQTRALMYIGDSATLSYLNLFRRMVESINGVSDFTGDTYKEKITIGLVDIFDKQRFREDFDTCYSNPLSANNHFLCLLFLTFAIGLVMATPEPGTREEAVIRHLRGGNADEQAELFFRSAKRLGDPLNGFEDADFWSIQALSLMSVYMLSVSKRNAAFAYHEAALQDDIEHCMPSAAGFTAASFSAESPEEQVHSHGMNASVIRDIRQQCDSWTQNLPDCLRWQRLKQPALHNNINSGYPSHAHKHGLAVLHVNLLHYHSIILLTRPFFLFLIQKDHRGPVPSQPRARTEKFSEVCVAASYQTISMVQSAREAMCLPQRNPFVINEFVVLFYTPSYGVAIKKAISIMEYFSTNDQQAARLLWILRALQDVVLKQANDGVAATGSINPSRYSYHMGVGNDSAEPFCSILARASVSTMDNSEAGGSSHWQDRRGRNSSVPCPWYSFQSQSRSHPLRNESVAAYGVGTGAPRNTQVLTPSQESHSGPTGHFGATTVQPLSSEGHPPIPLAPKPPTYRQGQQHLDGSIYEPVGSGPTETLDTDTDDLDFECLYDWSGGEGTEVERGGSSTADTVVAAVSSFSPGTPQRLVLGANCEFPTPQSTGRFERDDVPKTPPHPPLQPVYSDYTMHASICAGGWNTTGPSASGTTMPHDVSLYRTTDTE</sequence>
<feature type="region of interest" description="Disordered" evidence="4">
    <location>
        <begin position="654"/>
        <end position="673"/>
    </location>
</feature>